<evidence type="ECO:0000256" key="4">
    <source>
        <dbReference type="ARBA" id="ARBA00022989"/>
    </source>
</evidence>
<feature type="transmembrane region" description="Helical" evidence="6">
    <location>
        <begin position="623"/>
        <end position="646"/>
    </location>
</feature>
<dbReference type="InterPro" id="IPR052536">
    <property type="entry name" value="ABC-4_Integral_Memb_Prot"/>
</dbReference>
<comment type="caution">
    <text evidence="8">The sequence shown here is derived from an EMBL/GenBank/DDBJ whole genome shotgun (WGS) entry which is preliminary data.</text>
</comment>
<dbReference type="PIRSF" id="PIRSF018968">
    <property type="entry name" value="ABC_permease_BceB"/>
    <property type="match status" value="1"/>
</dbReference>
<keyword evidence="6" id="KW-0813">Transport</keyword>
<comment type="subcellular location">
    <subcellularLocation>
        <location evidence="1 6">Cell membrane</location>
        <topology evidence="1 6">Multi-pass membrane protein</topology>
    </subcellularLocation>
</comment>
<organism evidence="8 9">
    <name type="scientific">Streptococcus oricebi</name>
    <dbReference type="NCBI Taxonomy" id="1547447"/>
    <lineage>
        <taxon>Bacteria</taxon>
        <taxon>Bacillati</taxon>
        <taxon>Bacillota</taxon>
        <taxon>Bacilli</taxon>
        <taxon>Lactobacillales</taxon>
        <taxon>Streptococcaceae</taxon>
        <taxon>Streptococcus</taxon>
    </lineage>
</organism>
<keyword evidence="9" id="KW-1185">Reference proteome</keyword>
<feature type="transmembrane region" description="Helical" evidence="6">
    <location>
        <begin position="532"/>
        <end position="553"/>
    </location>
</feature>
<dbReference type="InterPro" id="IPR027022">
    <property type="entry name" value="ABC_permease_BceB-typ"/>
</dbReference>
<gene>
    <name evidence="8" type="ORF">C4K46_01750</name>
</gene>
<keyword evidence="2 6" id="KW-1003">Cell membrane</keyword>
<keyword evidence="4 6" id="KW-1133">Transmembrane helix</keyword>
<feature type="transmembrane region" description="Helical" evidence="6">
    <location>
        <begin position="230"/>
        <end position="256"/>
    </location>
</feature>
<evidence type="ECO:0000313" key="9">
    <source>
        <dbReference type="Proteomes" id="UP001519296"/>
    </source>
</evidence>
<evidence type="ECO:0000256" key="5">
    <source>
        <dbReference type="ARBA" id="ARBA00023136"/>
    </source>
</evidence>
<evidence type="ECO:0000256" key="6">
    <source>
        <dbReference type="PIRNR" id="PIRNR018968"/>
    </source>
</evidence>
<keyword evidence="5 6" id="KW-0472">Membrane</keyword>
<feature type="transmembrane region" description="Helical" evidence="6">
    <location>
        <begin position="283"/>
        <end position="308"/>
    </location>
</feature>
<proteinExistence type="inferred from homology"/>
<evidence type="ECO:0000256" key="3">
    <source>
        <dbReference type="ARBA" id="ARBA00022692"/>
    </source>
</evidence>
<evidence type="ECO:0000256" key="1">
    <source>
        <dbReference type="ARBA" id="ARBA00004651"/>
    </source>
</evidence>
<dbReference type="RefSeq" id="WP_209626726.1">
    <property type="nucleotide sequence ID" value="NZ_PRDG01000001.1"/>
</dbReference>
<evidence type="ECO:0000313" key="8">
    <source>
        <dbReference type="EMBL" id="MBP2622658.1"/>
    </source>
</evidence>
<protein>
    <submittedName>
        <fullName evidence="8">ABC transporter permease</fullName>
    </submittedName>
</protein>
<keyword evidence="3 6" id="KW-0812">Transmembrane</keyword>
<dbReference type="EMBL" id="PRDG01000001">
    <property type="protein sequence ID" value="MBP2622658.1"/>
    <property type="molecule type" value="Genomic_DNA"/>
</dbReference>
<feature type="transmembrane region" description="Helical" evidence="6">
    <location>
        <begin position="198"/>
        <end position="218"/>
    </location>
</feature>
<feature type="domain" description="ABC3 transporter permease C-terminal" evidence="7">
    <location>
        <begin position="538"/>
        <end position="648"/>
    </location>
</feature>
<dbReference type="PANTHER" id="PTHR46795">
    <property type="entry name" value="ABC TRANSPORTER PERMEASE-RELATED-RELATED"/>
    <property type="match status" value="1"/>
</dbReference>
<feature type="transmembrane region" description="Helical" evidence="6">
    <location>
        <begin position="61"/>
        <end position="81"/>
    </location>
</feature>
<accession>A0ABS5B1E9</accession>
<dbReference type="Proteomes" id="UP001519296">
    <property type="component" value="Unassembled WGS sequence"/>
</dbReference>
<dbReference type="InterPro" id="IPR003838">
    <property type="entry name" value="ABC3_permease_C"/>
</dbReference>
<evidence type="ECO:0000259" key="7">
    <source>
        <dbReference type="Pfam" id="PF02687"/>
    </source>
</evidence>
<evidence type="ECO:0000256" key="2">
    <source>
        <dbReference type="ARBA" id="ARBA00022475"/>
    </source>
</evidence>
<dbReference type="Pfam" id="PF02687">
    <property type="entry name" value="FtsX"/>
    <property type="match status" value="2"/>
</dbReference>
<feature type="transmembrane region" description="Helical" evidence="6">
    <location>
        <begin position="20"/>
        <end position="41"/>
    </location>
</feature>
<feature type="domain" description="ABC3 transporter permease C-terminal" evidence="7">
    <location>
        <begin position="64"/>
        <end position="180"/>
    </location>
</feature>
<feature type="transmembrane region" description="Helical" evidence="6">
    <location>
        <begin position="155"/>
        <end position="178"/>
    </location>
</feature>
<reference evidence="8 9" key="1">
    <citation type="submission" date="2018-02" db="EMBL/GenBank/DDBJ databases">
        <title>Draft genome sequence of Streptococcus oricebi CCUG 70868T type strain.</title>
        <authorList>
            <person name="Mendez V."/>
            <person name="Salva-Serra F."/>
            <person name="Jaen-Luchoro D."/>
            <person name="Gonzales-Siles L."/>
            <person name="Karlsson R."/>
            <person name="Engstrom-Jakobsson H."/>
            <person name="Busquets A."/>
            <person name="Gomila M."/>
            <person name="Pineiro-Iglesias B."/>
            <person name="Bennasar-Figueras A."/>
            <person name="Seeger M."/>
            <person name="Moore E."/>
        </authorList>
    </citation>
    <scope>NUCLEOTIDE SEQUENCE [LARGE SCALE GENOMIC DNA]</scope>
    <source>
        <strain evidence="8 9">CCUG 70868</strain>
    </source>
</reference>
<feature type="transmembrane region" description="Helical" evidence="6">
    <location>
        <begin position="590"/>
        <end position="617"/>
    </location>
</feature>
<name>A0ABS5B1E9_9STRE</name>
<dbReference type="PANTHER" id="PTHR46795:SF3">
    <property type="entry name" value="ABC TRANSPORTER PERMEASE"/>
    <property type="match status" value="1"/>
</dbReference>
<sequence length="656" mass="73865">MFQLTSKLALSNLVKNRHLYYPFALALILATSILYSFVALAHGPNMEASYGGTAARTTLRLGIYIVQLALLILVVYGNSFVMKNRWRELGLYRILGMEKKHLLLMTLWELILLYLVILGLGLLLGISMESALYHFLLKLIDMPLAISSLFQWSNLLWPLFSLGLAFVLILGLNSLRIVNYSSLNLLRESRVGEKEGRFLGLQSLLGLILLSTAYFIALRITHPVSALPNFFLAVLLVILASFLLFNAGTISFLKFLKSRPSYYKKASNLIAYSNLISRMRKNAAGLATISLLSTMLLVTLTGSINIYIGNKDYLDTLYPHAYNLVRSQAKEEVDPQILDKVTELAKKHGLKDIQIKSYLSQSQPILQTGKNQFKEPTSKKGGENLGDLLVISRQDYEKMTGNKLTLKDHEVLVYQEGFQLSQGQKLKLAGKDWTVKQILNQDFSHGHLSNPNKISFNKHLYLVVNQPASLQLKGAKSHYLGLETKDKQNQAFLQDLYQDLGTHLGQGQDDKSLILTMRSEVEKVSKETVGTLLFIGVFLSFIFLVATVLVIYYKQISEGYEDRQNFIILEKVGLDKQEVRKTIGKQILTVFFLPLCFAFLHLAAAFKMLTLILKILGVTNLGLLIQTSLGIALIFFLIYISVFSLTSHSYQRIVSR</sequence>
<feature type="transmembrane region" description="Helical" evidence="6">
    <location>
        <begin position="102"/>
        <end position="135"/>
    </location>
</feature>
<comment type="similarity">
    <text evidence="6">Belongs to the ABC-4 integral membrane protein family.</text>
</comment>